<accession>A0ACC2MXC4</accession>
<keyword evidence="2" id="KW-1185">Reference proteome</keyword>
<gene>
    <name evidence="1" type="ORF">MRB53_003326</name>
</gene>
<proteinExistence type="predicted"/>
<comment type="caution">
    <text evidence="1">The sequence shown here is derived from an EMBL/GenBank/DDBJ whole genome shotgun (WGS) entry which is preliminary data.</text>
</comment>
<dbReference type="Proteomes" id="UP001234297">
    <property type="component" value="Chromosome 1"/>
</dbReference>
<dbReference type="EMBL" id="CM056809">
    <property type="protein sequence ID" value="KAJ8650303.1"/>
    <property type="molecule type" value="Genomic_DNA"/>
</dbReference>
<organism evidence="1 2">
    <name type="scientific">Persea americana</name>
    <name type="common">Avocado</name>
    <dbReference type="NCBI Taxonomy" id="3435"/>
    <lineage>
        <taxon>Eukaryota</taxon>
        <taxon>Viridiplantae</taxon>
        <taxon>Streptophyta</taxon>
        <taxon>Embryophyta</taxon>
        <taxon>Tracheophyta</taxon>
        <taxon>Spermatophyta</taxon>
        <taxon>Magnoliopsida</taxon>
        <taxon>Magnoliidae</taxon>
        <taxon>Laurales</taxon>
        <taxon>Lauraceae</taxon>
        <taxon>Persea</taxon>
    </lineage>
</organism>
<name>A0ACC2MXC4_PERAE</name>
<protein>
    <submittedName>
        <fullName evidence="1">Uncharacterized protein</fullName>
    </submittedName>
</protein>
<evidence type="ECO:0000313" key="2">
    <source>
        <dbReference type="Proteomes" id="UP001234297"/>
    </source>
</evidence>
<sequence length="67" mass="7506">MHFEWTGNGASMSSCGLSFPSYRKCLRDAHFTSVSYCHWSCGASIAIPATSVVMTKSWSFDNRLKEH</sequence>
<reference evidence="1 2" key="1">
    <citation type="journal article" date="2022" name="Hortic Res">
        <title>A haplotype resolved chromosomal level avocado genome allows analysis of novel avocado genes.</title>
        <authorList>
            <person name="Nath O."/>
            <person name="Fletcher S.J."/>
            <person name="Hayward A."/>
            <person name="Shaw L.M."/>
            <person name="Masouleh A.K."/>
            <person name="Furtado A."/>
            <person name="Henry R.J."/>
            <person name="Mitter N."/>
        </authorList>
    </citation>
    <scope>NUCLEOTIDE SEQUENCE [LARGE SCALE GENOMIC DNA]</scope>
    <source>
        <strain evidence="2">cv. Hass</strain>
    </source>
</reference>
<evidence type="ECO:0000313" key="1">
    <source>
        <dbReference type="EMBL" id="KAJ8650303.1"/>
    </source>
</evidence>